<evidence type="ECO:0000256" key="2">
    <source>
        <dbReference type="ARBA" id="ARBA00022857"/>
    </source>
</evidence>
<feature type="non-terminal residue" evidence="7">
    <location>
        <position position="1"/>
    </location>
</feature>
<evidence type="ECO:0000259" key="6">
    <source>
        <dbReference type="SMART" id="SM01002"/>
    </source>
</evidence>
<keyword evidence="3" id="KW-1278">Translocase</keyword>
<proteinExistence type="predicted"/>
<accession>A0A1Q9AYU2</accession>
<dbReference type="Proteomes" id="UP000186817">
    <property type="component" value="Unassembled WGS sequence"/>
</dbReference>
<dbReference type="SUPFAM" id="SSF51735">
    <property type="entry name" value="NAD(P)-binding Rossmann-fold domains"/>
    <property type="match status" value="1"/>
</dbReference>
<dbReference type="PANTHER" id="PTHR10160:SF19">
    <property type="entry name" value="PROTON-TRANSLOCATING NAD(P)(+) TRANSHYDROGENASE"/>
    <property type="match status" value="1"/>
</dbReference>
<comment type="caution">
    <text evidence="7">The sequence shown here is derived from an EMBL/GenBank/DDBJ whole genome shotgun (WGS) entry which is preliminary data.</text>
</comment>
<dbReference type="GO" id="GO:0050661">
    <property type="term" value="F:NADP binding"/>
    <property type="evidence" value="ECO:0007669"/>
    <property type="project" value="TreeGrafter"/>
</dbReference>
<organism evidence="7 8">
    <name type="scientific">Symbiodinium microadriaticum</name>
    <name type="common">Dinoflagellate</name>
    <name type="synonym">Zooxanthella microadriatica</name>
    <dbReference type="NCBI Taxonomy" id="2951"/>
    <lineage>
        <taxon>Eukaryota</taxon>
        <taxon>Sar</taxon>
        <taxon>Alveolata</taxon>
        <taxon>Dinophyceae</taxon>
        <taxon>Suessiales</taxon>
        <taxon>Symbiodiniaceae</taxon>
        <taxon>Symbiodinium</taxon>
    </lineage>
</organism>
<sequence length="64" mass="6576">VQQETFKQVLKECDIAISTAAIPGRPSPLLITKDAVAVMKPGSVVVDLAAVGGGNCELTKLLGI</sequence>
<dbReference type="Gene3D" id="3.40.50.720">
    <property type="entry name" value="NAD(P)-binding Rossmann-like Domain"/>
    <property type="match status" value="1"/>
</dbReference>
<dbReference type="EC" id="7.1.1.1" evidence="1"/>
<name>A0A1Q9AYU2_SYMMI</name>
<evidence type="ECO:0000313" key="8">
    <source>
        <dbReference type="Proteomes" id="UP000186817"/>
    </source>
</evidence>
<comment type="catalytic activity">
    <reaction evidence="5">
        <text>NAD(+) + NADPH + H(+)(in) = NADH + NADP(+) + H(+)(out)</text>
        <dbReference type="Rhea" id="RHEA:47992"/>
        <dbReference type="ChEBI" id="CHEBI:15378"/>
        <dbReference type="ChEBI" id="CHEBI:57540"/>
        <dbReference type="ChEBI" id="CHEBI:57783"/>
        <dbReference type="ChEBI" id="CHEBI:57945"/>
        <dbReference type="ChEBI" id="CHEBI:58349"/>
        <dbReference type="EC" id="7.1.1.1"/>
    </reaction>
</comment>
<keyword evidence="2" id="KW-0521">NADP</keyword>
<dbReference type="Pfam" id="PF01262">
    <property type="entry name" value="AlaDh_PNT_C"/>
    <property type="match status" value="1"/>
</dbReference>
<evidence type="ECO:0000256" key="3">
    <source>
        <dbReference type="ARBA" id="ARBA00022967"/>
    </source>
</evidence>
<protein>
    <recommendedName>
        <fullName evidence="1">proton-translocating NAD(P)(+) transhydrogenase</fullName>
        <ecNumber evidence="1">7.1.1.1</ecNumber>
    </recommendedName>
</protein>
<keyword evidence="8" id="KW-1185">Reference proteome</keyword>
<evidence type="ECO:0000256" key="1">
    <source>
        <dbReference type="ARBA" id="ARBA00012943"/>
    </source>
</evidence>
<dbReference type="GO" id="GO:0006740">
    <property type="term" value="P:NADPH regeneration"/>
    <property type="evidence" value="ECO:0007669"/>
    <property type="project" value="TreeGrafter"/>
</dbReference>
<gene>
    <name evidence="7" type="primary">pntA</name>
    <name evidence="7" type="ORF">AK812_SmicGene48565</name>
</gene>
<dbReference type="AlphaFoldDB" id="A0A1Q9AYU2"/>
<evidence type="ECO:0000256" key="4">
    <source>
        <dbReference type="ARBA" id="ARBA00023027"/>
    </source>
</evidence>
<reference evidence="7 8" key="1">
    <citation type="submission" date="2016-02" db="EMBL/GenBank/DDBJ databases">
        <title>Genome analysis of coral dinoflagellate symbionts highlights evolutionary adaptations to a symbiotic lifestyle.</title>
        <authorList>
            <person name="Aranda M."/>
            <person name="Li Y."/>
            <person name="Liew Y.J."/>
            <person name="Baumgarten S."/>
            <person name="Simakov O."/>
            <person name="Wilson M."/>
            <person name="Piel J."/>
            <person name="Ashoor H."/>
            <person name="Bougouffa S."/>
            <person name="Bajic V.B."/>
            <person name="Ryu T."/>
            <person name="Ravasi T."/>
            <person name="Bayer T."/>
            <person name="Micklem G."/>
            <person name="Kim H."/>
            <person name="Bhak J."/>
            <person name="Lajeunesse T.C."/>
            <person name="Voolstra C.R."/>
        </authorList>
    </citation>
    <scope>NUCLEOTIDE SEQUENCE [LARGE SCALE GENOMIC DNA]</scope>
    <source>
        <strain evidence="7 8">CCMP2467</strain>
    </source>
</reference>
<dbReference type="SMART" id="SM01002">
    <property type="entry name" value="AlaDh_PNT_C"/>
    <property type="match status" value="1"/>
</dbReference>
<evidence type="ECO:0000313" key="7">
    <source>
        <dbReference type="EMBL" id="OLP60618.1"/>
    </source>
</evidence>
<dbReference type="GO" id="GO:0008750">
    <property type="term" value="F:proton-translocating NAD(P)+ transhydrogenase activity"/>
    <property type="evidence" value="ECO:0007669"/>
    <property type="project" value="UniProtKB-EC"/>
</dbReference>
<feature type="domain" description="Alanine dehydrogenase/pyridine nucleotide transhydrogenase NAD(H)-binding" evidence="6">
    <location>
        <begin position="2"/>
        <end position="63"/>
    </location>
</feature>
<dbReference type="EMBL" id="LSRX01008270">
    <property type="protein sequence ID" value="OLP60618.1"/>
    <property type="molecule type" value="Genomic_DNA"/>
</dbReference>
<dbReference type="InterPro" id="IPR007698">
    <property type="entry name" value="AlaDH/PNT_NAD(H)-bd"/>
</dbReference>
<dbReference type="InterPro" id="IPR036291">
    <property type="entry name" value="NAD(P)-bd_dom_sf"/>
</dbReference>
<dbReference type="PANTHER" id="PTHR10160">
    <property type="entry name" value="NAD(P) TRANSHYDROGENASE"/>
    <property type="match status" value="1"/>
</dbReference>
<evidence type="ECO:0000256" key="5">
    <source>
        <dbReference type="ARBA" id="ARBA00048202"/>
    </source>
</evidence>
<keyword evidence="4" id="KW-0520">NAD</keyword>
<dbReference type="OrthoDB" id="329866at2759"/>